<organism evidence="14 15">
    <name type="scientific">Saccharomycopsis crataegensis</name>
    <dbReference type="NCBI Taxonomy" id="43959"/>
    <lineage>
        <taxon>Eukaryota</taxon>
        <taxon>Fungi</taxon>
        <taxon>Dikarya</taxon>
        <taxon>Ascomycota</taxon>
        <taxon>Saccharomycotina</taxon>
        <taxon>Saccharomycetes</taxon>
        <taxon>Saccharomycopsidaceae</taxon>
        <taxon>Saccharomycopsis</taxon>
    </lineage>
</organism>
<dbReference type="GO" id="GO:0031210">
    <property type="term" value="F:phosphatidylcholine binding"/>
    <property type="evidence" value="ECO:0007669"/>
    <property type="project" value="TreeGrafter"/>
</dbReference>
<keyword evidence="4" id="KW-0808">Transferase</keyword>
<feature type="domain" description="Cytidyltransferase-like" evidence="13">
    <location>
        <begin position="121"/>
        <end position="248"/>
    </location>
</feature>
<dbReference type="FunFam" id="3.40.50.620:FF:000147">
    <property type="entry name" value="Cholinephosphate cytidylyltransferase"/>
    <property type="match status" value="1"/>
</dbReference>
<name>A0AAV5QNE6_9ASCO</name>
<dbReference type="PANTHER" id="PTHR10739:SF13">
    <property type="entry name" value="CHOLINE-PHOSPHATE CYTIDYLYLTRANSFERASE"/>
    <property type="match status" value="1"/>
</dbReference>
<evidence type="ECO:0000256" key="6">
    <source>
        <dbReference type="ARBA" id="ARBA00023098"/>
    </source>
</evidence>
<dbReference type="EC" id="2.7.7.15" evidence="9"/>
<protein>
    <recommendedName>
        <fullName evidence="9">choline-phosphate cytidylyltransferase</fullName>
        <ecNumber evidence="9">2.7.7.15</ecNumber>
    </recommendedName>
    <alternativeName>
        <fullName evidence="10">CTP:phosphocholine cytidylyltransferase</fullName>
    </alternativeName>
    <alternativeName>
        <fullName evidence="11">Phosphorylcholine transferase</fullName>
    </alternativeName>
</protein>
<proteinExistence type="inferred from homology"/>
<reference evidence="14 15" key="1">
    <citation type="journal article" date="2023" name="Elife">
        <title>Identification of key yeast species and microbe-microbe interactions impacting larval growth of Drosophila in the wild.</title>
        <authorList>
            <person name="Mure A."/>
            <person name="Sugiura Y."/>
            <person name="Maeda R."/>
            <person name="Honda K."/>
            <person name="Sakurai N."/>
            <person name="Takahashi Y."/>
            <person name="Watada M."/>
            <person name="Katoh T."/>
            <person name="Gotoh A."/>
            <person name="Gotoh Y."/>
            <person name="Taniguchi I."/>
            <person name="Nakamura K."/>
            <person name="Hayashi T."/>
            <person name="Katayama T."/>
            <person name="Uemura T."/>
            <person name="Hattori Y."/>
        </authorList>
    </citation>
    <scope>NUCLEOTIDE SEQUENCE [LARGE SCALE GENOMIC DNA]</scope>
    <source>
        <strain evidence="14 15">SC-9</strain>
    </source>
</reference>
<dbReference type="Pfam" id="PF01467">
    <property type="entry name" value="CTP_transf_like"/>
    <property type="match status" value="1"/>
</dbReference>
<evidence type="ECO:0000256" key="5">
    <source>
        <dbReference type="ARBA" id="ARBA00022695"/>
    </source>
</evidence>
<evidence type="ECO:0000259" key="13">
    <source>
        <dbReference type="Pfam" id="PF01467"/>
    </source>
</evidence>
<keyword evidence="7" id="KW-0594">Phospholipid biosynthesis</keyword>
<dbReference type="GO" id="GO:0004105">
    <property type="term" value="F:choline-phosphate cytidylyltransferase activity"/>
    <property type="evidence" value="ECO:0007669"/>
    <property type="project" value="UniProtKB-EC"/>
</dbReference>
<dbReference type="GeneID" id="90074097"/>
<feature type="compositionally biased region" description="Basic and acidic residues" evidence="12">
    <location>
        <begin position="45"/>
        <end position="57"/>
    </location>
</feature>
<feature type="region of interest" description="Disordered" evidence="12">
    <location>
        <begin position="1"/>
        <end position="31"/>
    </location>
</feature>
<evidence type="ECO:0000256" key="12">
    <source>
        <dbReference type="SAM" id="MobiDB-lite"/>
    </source>
</evidence>
<feature type="compositionally biased region" description="Basic and acidic residues" evidence="12">
    <location>
        <begin position="389"/>
        <end position="406"/>
    </location>
</feature>
<evidence type="ECO:0000256" key="2">
    <source>
        <dbReference type="ARBA" id="ARBA00022516"/>
    </source>
</evidence>
<accession>A0AAV5QNE6</accession>
<evidence type="ECO:0000256" key="3">
    <source>
        <dbReference type="ARBA" id="ARBA00022553"/>
    </source>
</evidence>
<dbReference type="AlphaFoldDB" id="A0AAV5QNE6"/>
<dbReference type="Gene3D" id="3.40.50.620">
    <property type="entry name" value="HUPs"/>
    <property type="match status" value="1"/>
</dbReference>
<dbReference type="InterPro" id="IPR045049">
    <property type="entry name" value="Pcy1-like"/>
</dbReference>
<comment type="similarity">
    <text evidence="1">Belongs to the cytidylyltransferase family.</text>
</comment>
<keyword evidence="3" id="KW-0597">Phosphoprotein</keyword>
<evidence type="ECO:0000256" key="11">
    <source>
        <dbReference type="ARBA" id="ARBA00080967"/>
    </source>
</evidence>
<sequence length="426" mass="49460">MQKQSSKRIVASTPRKSQRMAAKKSKEVLKKQEVPKIDTKVVKKEAPKIEKTTEKQTPKAKVTSRKRRHSDVEKEATKAEAELKKKEKEWDAMLPDQYKKYRPRGYPLNLPEDTKQNFRVYCDGIYDLFHMGHMNQLKQCKEVFPNVTLVVGVPSDEVTWKNKGLTVLSDEQRCESLKHCRWVDEVIPHAPWSVTPEFLVEHKLDFVAHDDIPYASADSDDVYAAVKRMGKFIVTQRTEGISTSDIITKIIRDYDKYLLRNFARGASRHDLNVSWFKKNELEIKKHIDEFRQYWKKTNANLNNASKDLYCEVREYLRYSSSALKKINSNPSLNTFVDSANNNLNSTSSRATSPAAEPLSPATEFAMNYSGNRRSIIDSFKKWMFKRDSFDSEDSDRYSLENSKETSPDSEYSNDDAERPKRKRQKV</sequence>
<evidence type="ECO:0000313" key="14">
    <source>
        <dbReference type="EMBL" id="GMM36122.1"/>
    </source>
</evidence>
<evidence type="ECO:0000313" key="15">
    <source>
        <dbReference type="Proteomes" id="UP001360560"/>
    </source>
</evidence>
<feature type="region of interest" description="Disordered" evidence="12">
    <location>
        <begin position="45"/>
        <end position="77"/>
    </location>
</feature>
<dbReference type="InterPro" id="IPR014729">
    <property type="entry name" value="Rossmann-like_a/b/a_fold"/>
</dbReference>
<keyword evidence="5 14" id="KW-0548">Nucleotidyltransferase</keyword>
<comment type="caution">
    <text evidence="14">The sequence shown here is derived from an EMBL/GenBank/DDBJ whole genome shotgun (WGS) entry which is preliminary data.</text>
</comment>
<keyword evidence="15" id="KW-1185">Reference proteome</keyword>
<dbReference type="EMBL" id="BTFZ01000011">
    <property type="protein sequence ID" value="GMM36122.1"/>
    <property type="molecule type" value="Genomic_DNA"/>
</dbReference>
<feature type="region of interest" description="Disordered" evidence="12">
    <location>
        <begin position="389"/>
        <end position="426"/>
    </location>
</feature>
<dbReference type="Proteomes" id="UP001360560">
    <property type="component" value="Unassembled WGS sequence"/>
</dbReference>
<evidence type="ECO:0000256" key="1">
    <source>
        <dbReference type="ARBA" id="ARBA00010101"/>
    </source>
</evidence>
<evidence type="ECO:0000256" key="10">
    <source>
        <dbReference type="ARBA" id="ARBA00076205"/>
    </source>
</evidence>
<evidence type="ECO:0000256" key="7">
    <source>
        <dbReference type="ARBA" id="ARBA00023209"/>
    </source>
</evidence>
<dbReference type="NCBIfam" id="TIGR00125">
    <property type="entry name" value="cyt_tran_rel"/>
    <property type="match status" value="1"/>
</dbReference>
<evidence type="ECO:0000256" key="8">
    <source>
        <dbReference type="ARBA" id="ARBA00023264"/>
    </source>
</evidence>
<dbReference type="PANTHER" id="PTHR10739">
    <property type="entry name" value="CYTIDYLYLTRANSFERASE"/>
    <property type="match status" value="1"/>
</dbReference>
<dbReference type="CDD" id="cd02174">
    <property type="entry name" value="CCT"/>
    <property type="match status" value="1"/>
</dbReference>
<keyword evidence="2" id="KW-0444">Lipid biosynthesis</keyword>
<evidence type="ECO:0000256" key="9">
    <source>
        <dbReference type="ARBA" id="ARBA00026101"/>
    </source>
</evidence>
<keyword evidence="6" id="KW-0443">Lipid metabolism</keyword>
<gene>
    <name evidence="14" type="ORF">DASC09_034470</name>
</gene>
<dbReference type="RefSeq" id="XP_064853118.1">
    <property type="nucleotide sequence ID" value="XM_064997046.1"/>
</dbReference>
<dbReference type="SUPFAM" id="SSF52374">
    <property type="entry name" value="Nucleotidylyl transferase"/>
    <property type="match status" value="1"/>
</dbReference>
<dbReference type="InterPro" id="IPR004821">
    <property type="entry name" value="Cyt_trans-like"/>
</dbReference>
<evidence type="ECO:0000256" key="4">
    <source>
        <dbReference type="ARBA" id="ARBA00022679"/>
    </source>
</evidence>
<dbReference type="GO" id="GO:0005635">
    <property type="term" value="C:nuclear envelope"/>
    <property type="evidence" value="ECO:0007669"/>
    <property type="project" value="TreeGrafter"/>
</dbReference>
<keyword evidence="8" id="KW-1208">Phospholipid metabolism</keyword>
<dbReference type="InterPro" id="IPR041723">
    <property type="entry name" value="CCT"/>
</dbReference>